<dbReference type="Pfam" id="PF00672">
    <property type="entry name" value="HAMP"/>
    <property type="match status" value="1"/>
</dbReference>
<dbReference type="EMBL" id="QETA01000004">
    <property type="protein sequence ID" value="PWF22634.1"/>
    <property type="molecule type" value="Genomic_DNA"/>
</dbReference>
<protein>
    <submittedName>
        <fullName evidence="11">Methyl-accepting chemotaxis protein</fullName>
    </submittedName>
</protein>
<dbReference type="PANTHER" id="PTHR43531">
    <property type="entry name" value="PROTEIN ICFG"/>
    <property type="match status" value="1"/>
</dbReference>
<dbReference type="PROSITE" id="PS50111">
    <property type="entry name" value="CHEMOTAXIS_TRANSDUC_2"/>
    <property type="match status" value="1"/>
</dbReference>
<evidence type="ECO:0000256" key="4">
    <source>
        <dbReference type="PROSITE-ProRule" id="PRU00284"/>
    </source>
</evidence>
<feature type="domain" description="Methyl-accepting transducer" evidence="8">
    <location>
        <begin position="376"/>
        <end position="605"/>
    </location>
</feature>
<keyword evidence="7" id="KW-1133">Transmembrane helix</keyword>
<evidence type="ECO:0000259" key="9">
    <source>
        <dbReference type="PROSITE" id="PS50885"/>
    </source>
</evidence>
<name>A0A2V1JYZ0_9BURK</name>
<dbReference type="PROSITE" id="PS50885">
    <property type="entry name" value="HAMP"/>
    <property type="match status" value="1"/>
</dbReference>
<gene>
    <name evidence="11" type="ORF">DD235_11185</name>
</gene>
<dbReference type="AlphaFoldDB" id="A0A2V1JYZ0"/>
<dbReference type="SMART" id="SM00304">
    <property type="entry name" value="HAMP"/>
    <property type="match status" value="1"/>
</dbReference>
<accession>A0A2V1JYZ0</accession>
<evidence type="ECO:0000259" key="10">
    <source>
        <dbReference type="PROSITE" id="PS51753"/>
    </source>
</evidence>
<dbReference type="InterPro" id="IPR004089">
    <property type="entry name" value="MCPsignal_dom"/>
</dbReference>
<feature type="compositionally biased region" description="Low complexity" evidence="6">
    <location>
        <begin position="667"/>
        <end position="693"/>
    </location>
</feature>
<dbReference type="Proteomes" id="UP000245212">
    <property type="component" value="Unassembled WGS sequence"/>
</dbReference>
<keyword evidence="7" id="KW-0812">Transmembrane</keyword>
<sequence length="705" mass="75985">MSRLSFSLENLPVTRKLGLGFGFVLLLVAMLAIVGIKSLDASRQHIEKINAAAEIGDALDKANFARLEFARSRDVKLLSEVETQNQRILSLLQNSRNLSWDVEDEQVILMMPHVVEQYSALRAGLEKAHEDWWAARRRMIEPGNKLVPALRELTDQLLHEARQDPYGENLYEQADVAIAVGSIAEQFAMLRYQVRGLVMNEDAKSEESSLKALDDVRKSMDALLPRLQGDAHTRLQSIIALLGEYRAGVVGFLPVVLQRDDLASQMSDIVTSFNTISQNVFQNELTRSREAAERNGLLMIILSVTAVVLGVLAAWLIGRQIVRPLRRTVTLAEQIAHGDLTHTISSTRRDELGQLQQAMHRMQQFLARTVSTVRSGVKEINTGAQEIASGNADLSSRSEQQAASLEETAASMEQLASTVKNNADNANQATSLANEASSVAVRGGEVVGRVVSTMHGISDSSRRIADIIGVIESIAFQTNILALNAAVEAARAGEQGKGFAVVASEVRSLAQRSAGAAKEIKTLIDDSVDKVTAGSSQVQQAAVTMEDIVKSVRRVSDLIEEISAASREQATGIDQVNQAVGQMDHVTQQNAALVEQAAAASASLEEQATRLAQAVAVFKTEEGDDDPVLAATQAAPVRRATVPTPAPVARKAPRAAPAPAARREPTVKPALSAPAAAPAKFTAPARKAAAPVALSRKDDDDWDTF</sequence>
<dbReference type="PANTHER" id="PTHR43531:SF14">
    <property type="entry name" value="METHYL-ACCEPTING CHEMOTAXIS PROTEIN I-RELATED"/>
    <property type="match status" value="1"/>
</dbReference>
<organism evidence="11 12">
    <name type="scientific">Corticimicrobacter populi</name>
    <dbReference type="NCBI Taxonomy" id="2175229"/>
    <lineage>
        <taxon>Bacteria</taxon>
        <taxon>Pseudomonadati</taxon>
        <taxon>Pseudomonadota</taxon>
        <taxon>Betaproteobacteria</taxon>
        <taxon>Burkholderiales</taxon>
        <taxon>Alcaligenaceae</taxon>
        <taxon>Corticimicrobacter</taxon>
    </lineage>
</organism>
<evidence type="ECO:0000259" key="8">
    <source>
        <dbReference type="PROSITE" id="PS50111"/>
    </source>
</evidence>
<dbReference type="CDD" id="cd11386">
    <property type="entry name" value="MCP_signal"/>
    <property type="match status" value="1"/>
</dbReference>
<evidence type="ECO:0000256" key="7">
    <source>
        <dbReference type="SAM" id="Phobius"/>
    </source>
</evidence>
<evidence type="ECO:0000313" key="11">
    <source>
        <dbReference type="EMBL" id="PWF22634.1"/>
    </source>
</evidence>
<dbReference type="RefSeq" id="WP_109062159.1">
    <property type="nucleotide sequence ID" value="NZ_QETA01000004.1"/>
</dbReference>
<dbReference type="InterPro" id="IPR003660">
    <property type="entry name" value="HAMP_dom"/>
</dbReference>
<dbReference type="SUPFAM" id="SSF58104">
    <property type="entry name" value="Methyl-accepting chemotaxis protein (MCP) signaling domain"/>
    <property type="match status" value="1"/>
</dbReference>
<comment type="similarity">
    <text evidence="3">Belongs to the methyl-accepting chemotaxis (MCP) protein family.</text>
</comment>
<evidence type="ECO:0000256" key="5">
    <source>
        <dbReference type="SAM" id="Coils"/>
    </source>
</evidence>
<dbReference type="InterPro" id="IPR051310">
    <property type="entry name" value="MCP_chemotaxis"/>
</dbReference>
<reference evidence="12" key="1">
    <citation type="submission" date="2018-05" db="EMBL/GenBank/DDBJ databases">
        <authorList>
            <person name="Li Y."/>
        </authorList>
    </citation>
    <scope>NUCLEOTIDE SEQUENCE [LARGE SCALE GENOMIC DNA]</scope>
    <source>
        <strain evidence="12">3d-2-2</strain>
    </source>
</reference>
<dbReference type="SMART" id="SM00283">
    <property type="entry name" value="MA"/>
    <property type="match status" value="1"/>
</dbReference>
<dbReference type="Pfam" id="PF00015">
    <property type="entry name" value="MCPsignal"/>
    <property type="match status" value="1"/>
</dbReference>
<comment type="subcellular location">
    <subcellularLocation>
        <location evidence="1">Membrane</location>
    </subcellularLocation>
</comment>
<evidence type="ECO:0000256" key="3">
    <source>
        <dbReference type="ARBA" id="ARBA00029447"/>
    </source>
</evidence>
<keyword evidence="5" id="KW-0175">Coiled coil</keyword>
<dbReference type="Gene3D" id="1.10.287.950">
    <property type="entry name" value="Methyl-accepting chemotaxis protein"/>
    <property type="match status" value="1"/>
</dbReference>
<evidence type="ECO:0000313" key="12">
    <source>
        <dbReference type="Proteomes" id="UP000245212"/>
    </source>
</evidence>
<dbReference type="Pfam" id="PF16591">
    <property type="entry name" value="HBM"/>
    <property type="match status" value="1"/>
</dbReference>
<feature type="transmembrane region" description="Helical" evidence="7">
    <location>
        <begin position="20"/>
        <end position="39"/>
    </location>
</feature>
<comment type="caution">
    <text evidence="11">The sequence shown here is derived from an EMBL/GenBank/DDBJ whole genome shotgun (WGS) entry which is preliminary data.</text>
</comment>
<keyword evidence="2" id="KW-0488">Methylation</keyword>
<feature type="region of interest" description="Disordered" evidence="6">
    <location>
        <begin position="637"/>
        <end position="705"/>
    </location>
</feature>
<dbReference type="GO" id="GO:0004888">
    <property type="term" value="F:transmembrane signaling receptor activity"/>
    <property type="evidence" value="ECO:0007669"/>
    <property type="project" value="TreeGrafter"/>
</dbReference>
<dbReference type="FunFam" id="1.10.287.950:FF:000001">
    <property type="entry name" value="Methyl-accepting chemotaxis sensory transducer"/>
    <property type="match status" value="1"/>
</dbReference>
<dbReference type="GO" id="GO:0005886">
    <property type="term" value="C:plasma membrane"/>
    <property type="evidence" value="ECO:0007669"/>
    <property type="project" value="TreeGrafter"/>
</dbReference>
<keyword evidence="12" id="KW-1185">Reference proteome</keyword>
<dbReference type="PROSITE" id="PS51753">
    <property type="entry name" value="HBM"/>
    <property type="match status" value="1"/>
</dbReference>
<keyword evidence="4" id="KW-0807">Transducer</keyword>
<dbReference type="GO" id="GO:0006935">
    <property type="term" value="P:chemotaxis"/>
    <property type="evidence" value="ECO:0007669"/>
    <property type="project" value="TreeGrafter"/>
</dbReference>
<dbReference type="InterPro" id="IPR032255">
    <property type="entry name" value="HBM"/>
</dbReference>
<feature type="domain" description="HBM" evidence="10">
    <location>
        <begin position="44"/>
        <end position="292"/>
    </location>
</feature>
<keyword evidence="7" id="KW-0472">Membrane</keyword>
<feature type="coiled-coil region" evidence="5">
    <location>
        <begin position="395"/>
        <end position="429"/>
    </location>
</feature>
<evidence type="ECO:0000256" key="6">
    <source>
        <dbReference type="SAM" id="MobiDB-lite"/>
    </source>
</evidence>
<dbReference type="Gene3D" id="1.20.1440.210">
    <property type="match status" value="1"/>
</dbReference>
<proteinExistence type="inferred from homology"/>
<feature type="domain" description="HAMP" evidence="9">
    <location>
        <begin position="319"/>
        <end position="371"/>
    </location>
</feature>
<dbReference type="SMART" id="SM01358">
    <property type="entry name" value="HBM"/>
    <property type="match status" value="1"/>
</dbReference>
<evidence type="ECO:0000256" key="1">
    <source>
        <dbReference type="ARBA" id="ARBA00004370"/>
    </source>
</evidence>
<feature type="compositionally biased region" description="Low complexity" evidence="6">
    <location>
        <begin position="637"/>
        <end position="660"/>
    </location>
</feature>
<feature type="transmembrane region" description="Helical" evidence="7">
    <location>
        <begin position="297"/>
        <end position="317"/>
    </location>
</feature>
<dbReference type="GO" id="GO:0007165">
    <property type="term" value="P:signal transduction"/>
    <property type="evidence" value="ECO:0007669"/>
    <property type="project" value="UniProtKB-KW"/>
</dbReference>
<dbReference type="CDD" id="cd06225">
    <property type="entry name" value="HAMP"/>
    <property type="match status" value="1"/>
</dbReference>
<evidence type="ECO:0000256" key="2">
    <source>
        <dbReference type="ARBA" id="ARBA00022481"/>
    </source>
</evidence>